<evidence type="ECO:0000256" key="3">
    <source>
        <dbReference type="ARBA" id="ARBA00022840"/>
    </source>
</evidence>
<dbReference type="InterPro" id="IPR011761">
    <property type="entry name" value="ATP-grasp"/>
</dbReference>
<comment type="caution">
    <text evidence="6">The sequence shown here is derived from an EMBL/GenBank/DDBJ whole genome shotgun (WGS) entry which is preliminary data.</text>
</comment>
<dbReference type="GO" id="GO:0016874">
    <property type="term" value="F:ligase activity"/>
    <property type="evidence" value="ECO:0007669"/>
    <property type="project" value="UniProtKB-KW"/>
</dbReference>
<keyword evidence="2 4" id="KW-0547">Nucleotide-binding</keyword>
<dbReference type="Pfam" id="PF02786">
    <property type="entry name" value="CPSase_L_D2"/>
    <property type="match status" value="1"/>
</dbReference>
<dbReference type="SUPFAM" id="SSF56059">
    <property type="entry name" value="Glutathione synthetase ATP-binding domain-like"/>
    <property type="match status" value="1"/>
</dbReference>
<proteinExistence type="predicted"/>
<sequence length="452" mass="51697">MIVKTNAPVILIVSFQNYTGISHLPKVLSEAGFSVCAVCPRNGHLSQTKFLKEVYPLPEHTFYWLFRKVFLKSVKEAKPVLLIPGDDAALAFLQNLMFQLPSGEFKELLSLLKHSLGFPEYYRACTDKAAFGKMCESIVLNTPEQYLCLNTSEVVHTAARLGFPLVFKKTLSCGGTGVHICHNMQELRAHATGFFGTGIHKLMDWLKWEVHKARGWDIRHLMQPQEELILLQKYIEGKVISHTFVTWKGEYLAGFTYENQNKGERSKDPSRNIRIVDHVPESEEIARKLACHLGFTGFACIDLIKDKKGEIFLLECNARPTHTVVYGREIGLDLGRMLFETRTLDQVPHDGIRNFALFPDAYRENPDNFDANTSRIPWDDPKLFCSLLQECPGQTISIKWLVSMVYYWTIDKLAAYRNRKLMFSYPVIPDFAANPGKQRSREEWMVVPEVSI</sequence>
<dbReference type="InterPro" id="IPR005479">
    <property type="entry name" value="CPAse_ATP-bd"/>
</dbReference>
<dbReference type="GO" id="GO:0046872">
    <property type="term" value="F:metal ion binding"/>
    <property type="evidence" value="ECO:0007669"/>
    <property type="project" value="InterPro"/>
</dbReference>
<dbReference type="Gene3D" id="3.30.1490.20">
    <property type="entry name" value="ATP-grasp fold, A domain"/>
    <property type="match status" value="1"/>
</dbReference>
<dbReference type="Gene3D" id="3.30.470.20">
    <property type="entry name" value="ATP-grasp fold, B domain"/>
    <property type="match status" value="1"/>
</dbReference>
<evidence type="ECO:0000313" key="7">
    <source>
        <dbReference type="Proteomes" id="UP000680038"/>
    </source>
</evidence>
<evidence type="ECO:0000256" key="2">
    <source>
        <dbReference type="ARBA" id="ARBA00022741"/>
    </source>
</evidence>
<dbReference type="InterPro" id="IPR013815">
    <property type="entry name" value="ATP_grasp_subdomain_1"/>
</dbReference>
<dbReference type="PANTHER" id="PTHR43585">
    <property type="entry name" value="FUMIPYRROLE BIOSYNTHESIS PROTEIN C"/>
    <property type="match status" value="1"/>
</dbReference>
<evidence type="ECO:0000256" key="1">
    <source>
        <dbReference type="ARBA" id="ARBA00022598"/>
    </source>
</evidence>
<dbReference type="InterPro" id="IPR052032">
    <property type="entry name" value="ATP-dep_AA_Ligase"/>
</dbReference>
<dbReference type="PROSITE" id="PS50975">
    <property type="entry name" value="ATP_GRASP"/>
    <property type="match status" value="1"/>
</dbReference>
<keyword evidence="7" id="KW-1185">Reference proteome</keyword>
<dbReference type="EMBL" id="CAJRAF010000002">
    <property type="protein sequence ID" value="CAG5012074.1"/>
    <property type="molecule type" value="Genomic_DNA"/>
</dbReference>
<dbReference type="AlphaFoldDB" id="A0A916JGR8"/>
<reference evidence="6" key="1">
    <citation type="submission" date="2021-04" db="EMBL/GenBank/DDBJ databases">
        <authorList>
            <person name="Rodrigo-Torres L."/>
            <person name="Arahal R. D."/>
            <person name="Lucena T."/>
        </authorList>
    </citation>
    <scope>NUCLEOTIDE SEQUENCE</scope>
    <source>
        <strain evidence="6">CECT 9275</strain>
    </source>
</reference>
<organism evidence="6 7">
    <name type="scientific">Dyadobacter helix</name>
    <dbReference type="NCBI Taxonomy" id="2822344"/>
    <lineage>
        <taxon>Bacteria</taxon>
        <taxon>Pseudomonadati</taxon>
        <taxon>Bacteroidota</taxon>
        <taxon>Cytophagia</taxon>
        <taxon>Cytophagales</taxon>
        <taxon>Spirosomataceae</taxon>
        <taxon>Dyadobacter</taxon>
    </lineage>
</organism>
<dbReference type="PANTHER" id="PTHR43585:SF2">
    <property type="entry name" value="ATP-GRASP ENZYME FSQD"/>
    <property type="match status" value="1"/>
</dbReference>
<keyword evidence="3 4" id="KW-0067">ATP-binding</keyword>
<evidence type="ECO:0000256" key="4">
    <source>
        <dbReference type="PROSITE-ProRule" id="PRU00409"/>
    </source>
</evidence>
<feature type="domain" description="ATP-grasp" evidence="5">
    <location>
        <begin position="132"/>
        <end position="343"/>
    </location>
</feature>
<name>A0A916JGR8_9BACT</name>
<gene>
    <name evidence="6" type="primary">carB_2</name>
    <name evidence="6" type="ORF">DYBT9275_05097</name>
</gene>
<dbReference type="Proteomes" id="UP000680038">
    <property type="component" value="Unassembled WGS sequence"/>
</dbReference>
<evidence type="ECO:0000259" key="5">
    <source>
        <dbReference type="PROSITE" id="PS50975"/>
    </source>
</evidence>
<accession>A0A916JGR8</accession>
<keyword evidence="1" id="KW-0436">Ligase</keyword>
<dbReference type="GO" id="GO:0005524">
    <property type="term" value="F:ATP binding"/>
    <property type="evidence" value="ECO:0007669"/>
    <property type="project" value="UniProtKB-UniRule"/>
</dbReference>
<evidence type="ECO:0000313" key="6">
    <source>
        <dbReference type="EMBL" id="CAG5012074.1"/>
    </source>
</evidence>
<dbReference type="RefSeq" id="WP_215241350.1">
    <property type="nucleotide sequence ID" value="NZ_CAJRAF010000002.1"/>
</dbReference>
<protein>
    <submittedName>
        <fullName evidence="6">Carbamoyl-phosphate synthase large chain</fullName>
    </submittedName>
</protein>